<keyword evidence="2 4" id="KW-0833">Ubl conjugation pathway</keyword>
<evidence type="ECO:0000256" key="1">
    <source>
        <dbReference type="ARBA" id="ARBA00022679"/>
    </source>
</evidence>
<proteinExistence type="inferred from homology"/>
<dbReference type="SUPFAM" id="SSF54495">
    <property type="entry name" value="UBC-like"/>
    <property type="match status" value="1"/>
</dbReference>
<dbReference type="GO" id="GO:0005524">
    <property type="term" value="F:ATP binding"/>
    <property type="evidence" value="ECO:0007669"/>
    <property type="project" value="UniProtKB-UniRule"/>
</dbReference>
<dbReference type="PROSITE" id="PS00183">
    <property type="entry name" value="UBC_1"/>
    <property type="match status" value="1"/>
</dbReference>
<keyword evidence="4" id="KW-0547">Nucleotide-binding</keyword>
<dbReference type="EMBL" id="GDID01004613">
    <property type="protein sequence ID" value="JAP91993.1"/>
    <property type="molecule type" value="Transcribed_RNA"/>
</dbReference>
<comment type="similarity">
    <text evidence="4">Belongs to the ubiquitin-conjugating enzyme family.</text>
</comment>
<evidence type="ECO:0000256" key="2">
    <source>
        <dbReference type="ARBA" id="ARBA00022786"/>
    </source>
</evidence>
<dbReference type="GO" id="GO:0016740">
    <property type="term" value="F:transferase activity"/>
    <property type="evidence" value="ECO:0007669"/>
    <property type="project" value="UniProtKB-KW"/>
</dbReference>
<evidence type="ECO:0000256" key="3">
    <source>
        <dbReference type="PROSITE-ProRule" id="PRU10133"/>
    </source>
</evidence>
<feature type="non-terminal residue" evidence="6">
    <location>
        <position position="1"/>
    </location>
</feature>
<feature type="active site" description="Glycyl thioester intermediate" evidence="3">
    <location>
        <position position="81"/>
    </location>
</feature>
<dbReference type="PROSITE" id="PS50127">
    <property type="entry name" value="UBC_2"/>
    <property type="match status" value="1"/>
</dbReference>
<dbReference type="PANTHER" id="PTHR24067">
    <property type="entry name" value="UBIQUITIN-CONJUGATING ENZYME E2"/>
    <property type="match status" value="1"/>
</dbReference>
<accession>A0A146K510</accession>
<organism evidence="6">
    <name type="scientific">Trepomonas sp. PC1</name>
    <dbReference type="NCBI Taxonomy" id="1076344"/>
    <lineage>
        <taxon>Eukaryota</taxon>
        <taxon>Metamonada</taxon>
        <taxon>Diplomonadida</taxon>
        <taxon>Hexamitidae</taxon>
        <taxon>Hexamitinae</taxon>
        <taxon>Trepomonas</taxon>
    </lineage>
</organism>
<reference evidence="6" key="1">
    <citation type="submission" date="2015-07" db="EMBL/GenBank/DDBJ databases">
        <title>Adaptation to a free-living lifestyle via gene acquisitions in the diplomonad Trepomonas sp. PC1.</title>
        <authorList>
            <person name="Xu F."/>
            <person name="Jerlstrom-Hultqvist J."/>
            <person name="Kolisko M."/>
            <person name="Simpson A.G.B."/>
            <person name="Roger A.J."/>
            <person name="Svard S.G."/>
            <person name="Andersson J.O."/>
        </authorList>
    </citation>
    <scope>NUCLEOTIDE SEQUENCE</scope>
    <source>
        <strain evidence="6">PC1</strain>
    </source>
</reference>
<dbReference type="InterPro" id="IPR000608">
    <property type="entry name" value="UBC"/>
</dbReference>
<keyword evidence="1" id="KW-0808">Transferase</keyword>
<dbReference type="AlphaFoldDB" id="A0A146K510"/>
<sequence>QIAKHQQELQAQGIVIRQVDPMNTQHMQLTISFPEKDSLYHGYSFNISIRCPHDYPFRPPKCMFLQRLFHPNVKAETGEICLNIINESENEWTPANSLIQIAFGLQSLLNGPNCDSPLNLDAGSIFRRG</sequence>
<evidence type="ECO:0000313" key="6">
    <source>
        <dbReference type="EMBL" id="JAP91993.1"/>
    </source>
</evidence>
<dbReference type="InterPro" id="IPR050113">
    <property type="entry name" value="Ub_conjugating_enzyme"/>
</dbReference>
<keyword evidence="4" id="KW-0067">ATP-binding</keyword>
<dbReference type="Gene3D" id="3.10.110.10">
    <property type="entry name" value="Ubiquitin Conjugating Enzyme"/>
    <property type="match status" value="1"/>
</dbReference>
<dbReference type="SMART" id="SM00212">
    <property type="entry name" value="UBCc"/>
    <property type="match status" value="1"/>
</dbReference>
<evidence type="ECO:0000256" key="4">
    <source>
        <dbReference type="RuleBase" id="RU362109"/>
    </source>
</evidence>
<dbReference type="Pfam" id="PF00179">
    <property type="entry name" value="UQ_con"/>
    <property type="match status" value="1"/>
</dbReference>
<name>A0A146K510_9EUKA</name>
<dbReference type="InterPro" id="IPR016135">
    <property type="entry name" value="UBQ-conjugating_enzyme/RWD"/>
</dbReference>
<feature type="domain" description="UBC core" evidence="5">
    <location>
        <begin position="1"/>
        <end position="129"/>
    </location>
</feature>
<protein>
    <submittedName>
        <fullName evidence="6">Ubiquitin-conjugating enzyme E2</fullName>
    </submittedName>
</protein>
<gene>
    <name evidence="6" type="ORF">TPC1_16206</name>
</gene>
<evidence type="ECO:0000259" key="5">
    <source>
        <dbReference type="PROSITE" id="PS50127"/>
    </source>
</evidence>
<dbReference type="InterPro" id="IPR023313">
    <property type="entry name" value="UBQ-conjugating_AS"/>
</dbReference>
<feature type="non-terminal residue" evidence="6">
    <location>
        <position position="129"/>
    </location>
</feature>